<feature type="transmembrane region" description="Helical" evidence="1">
    <location>
        <begin position="82"/>
        <end position="99"/>
    </location>
</feature>
<name>A0ABU9DU57_9BACL</name>
<organism evidence="2 3">
    <name type="scientific">Paenibacillus filicis</name>
    <dbReference type="NCBI Taxonomy" id="669464"/>
    <lineage>
        <taxon>Bacteria</taxon>
        <taxon>Bacillati</taxon>
        <taxon>Bacillota</taxon>
        <taxon>Bacilli</taxon>
        <taxon>Bacillales</taxon>
        <taxon>Paenibacillaceae</taxon>
        <taxon>Paenibacillus</taxon>
    </lineage>
</organism>
<accession>A0ABU9DU57</accession>
<reference evidence="2 3" key="1">
    <citation type="submission" date="2024-04" db="EMBL/GenBank/DDBJ databases">
        <title>draft genome sequnece of Paenibacillus filicis.</title>
        <authorList>
            <person name="Kim D.-U."/>
        </authorList>
    </citation>
    <scope>NUCLEOTIDE SEQUENCE [LARGE SCALE GENOMIC DNA]</scope>
    <source>
        <strain evidence="2 3">KACC14197</strain>
    </source>
</reference>
<gene>
    <name evidence="2" type="ORF">WMW72_27255</name>
</gene>
<dbReference type="EMBL" id="JBBPCC010000022">
    <property type="protein sequence ID" value="MEK8131610.1"/>
    <property type="molecule type" value="Genomic_DNA"/>
</dbReference>
<evidence type="ECO:0000256" key="1">
    <source>
        <dbReference type="SAM" id="Phobius"/>
    </source>
</evidence>
<feature type="transmembrane region" description="Helical" evidence="1">
    <location>
        <begin position="204"/>
        <end position="225"/>
    </location>
</feature>
<keyword evidence="1" id="KW-1133">Transmembrane helix</keyword>
<evidence type="ECO:0000313" key="2">
    <source>
        <dbReference type="EMBL" id="MEK8131610.1"/>
    </source>
</evidence>
<keyword evidence="1" id="KW-0472">Membrane</keyword>
<keyword evidence="3" id="KW-1185">Reference proteome</keyword>
<keyword evidence="1" id="KW-0812">Transmembrane</keyword>
<feature type="transmembrane region" description="Helical" evidence="1">
    <location>
        <begin position="237"/>
        <end position="258"/>
    </location>
</feature>
<dbReference type="RefSeq" id="WP_341418744.1">
    <property type="nucleotide sequence ID" value="NZ_JBBPCC010000022.1"/>
</dbReference>
<dbReference type="Proteomes" id="UP001469365">
    <property type="component" value="Unassembled WGS sequence"/>
</dbReference>
<feature type="transmembrane region" description="Helical" evidence="1">
    <location>
        <begin position="105"/>
        <end position="122"/>
    </location>
</feature>
<feature type="transmembrane region" description="Helical" evidence="1">
    <location>
        <begin position="279"/>
        <end position="297"/>
    </location>
</feature>
<comment type="caution">
    <text evidence="2">The sequence shown here is derived from an EMBL/GenBank/DDBJ whole genome shotgun (WGS) entry which is preliminary data.</text>
</comment>
<feature type="transmembrane region" description="Helical" evidence="1">
    <location>
        <begin position="157"/>
        <end position="184"/>
    </location>
</feature>
<sequence length="433" mass="47191">MAVAMLLAACLYVLSAPGWEVLASGHEHINAGASGEWEDLLGKWKSLAETSAVMLLIGVYMFRTALLPTAGGWGVWPAIERMERITAVVMLYVIILAGSNNSLTVVKAVIAIMWLLAAWGAIPYAKSSTIVKGLCALVMVPLLHIEDVGSILSIPGMIAVLAASIHTVSGAIWAGGGISIYTALALKPELPASQFKLLLERFRIGAATACCGILLSSLLILLLGSSTGEEWKSGSESIWLMCKLLLILVIVWIAKGGYGRWRQAGDDELRLRYRYKQRLRVSLGLTVPVLLISALTSPPIPGGATLKETIYWHVMGEEAHMSLRIREQNAGRQQVRLDIWLPAGMGKPIAAEVTLHHGEEAAEVPLIYKEGGPDPYGYEGFDKYTYEANGRYMTKSGSWTMQVIAIDRGQKKHTYEKVEDIPTENVHQSNELN</sequence>
<feature type="transmembrane region" description="Helical" evidence="1">
    <location>
        <begin position="47"/>
        <end position="70"/>
    </location>
</feature>
<evidence type="ECO:0000313" key="3">
    <source>
        <dbReference type="Proteomes" id="UP001469365"/>
    </source>
</evidence>
<protein>
    <recommendedName>
        <fullName evidence="4">Copper resistance protein D domain-containing protein</fullName>
    </recommendedName>
</protein>
<evidence type="ECO:0008006" key="4">
    <source>
        <dbReference type="Google" id="ProtNLM"/>
    </source>
</evidence>
<proteinExistence type="predicted"/>